<organism evidence="2 3">
    <name type="scientific">Bifidobacterium actinocoloniiforme DSM 22766</name>
    <dbReference type="NCBI Taxonomy" id="1437605"/>
    <lineage>
        <taxon>Bacteria</taxon>
        <taxon>Bacillati</taxon>
        <taxon>Actinomycetota</taxon>
        <taxon>Actinomycetes</taxon>
        <taxon>Bifidobacteriales</taxon>
        <taxon>Bifidobacteriaceae</taxon>
        <taxon>Bifidobacterium</taxon>
    </lineage>
</organism>
<accession>A0A086Z0X0</accession>
<dbReference type="Proteomes" id="UP000029015">
    <property type="component" value="Unassembled WGS sequence"/>
</dbReference>
<dbReference type="RefSeq" id="WP_144418917.1">
    <property type="nucleotide sequence ID" value="NZ_CP011786.1"/>
</dbReference>
<dbReference type="STRING" id="1437605.AB656_02965"/>
<keyword evidence="1" id="KW-0812">Transmembrane</keyword>
<dbReference type="OrthoDB" id="3238162at2"/>
<protein>
    <submittedName>
        <fullName evidence="2">Putative alcohol dehydrogenase, class IV</fullName>
    </submittedName>
</protein>
<feature type="transmembrane region" description="Helical" evidence="1">
    <location>
        <begin position="12"/>
        <end position="32"/>
    </location>
</feature>
<gene>
    <name evidence="2" type="ORF">BACT_0872</name>
</gene>
<dbReference type="AlphaFoldDB" id="A0A086Z0X0"/>
<reference evidence="2 3" key="1">
    <citation type="submission" date="2014-03" db="EMBL/GenBank/DDBJ databases">
        <title>Genomics of Bifidobacteria.</title>
        <authorList>
            <person name="Ventura M."/>
            <person name="Milani C."/>
            <person name="Lugli G.A."/>
        </authorList>
    </citation>
    <scope>NUCLEOTIDE SEQUENCE [LARGE SCALE GENOMIC DNA]</scope>
    <source>
        <strain evidence="2 3">DSM 22766</strain>
    </source>
</reference>
<evidence type="ECO:0000313" key="2">
    <source>
        <dbReference type="EMBL" id="KFI40170.1"/>
    </source>
</evidence>
<dbReference type="eggNOG" id="ENOG50333MW">
    <property type="taxonomic scope" value="Bacteria"/>
</dbReference>
<proteinExistence type="predicted"/>
<name>A0A086Z0X0_9BIFI</name>
<evidence type="ECO:0000256" key="1">
    <source>
        <dbReference type="SAM" id="Phobius"/>
    </source>
</evidence>
<dbReference type="EMBL" id="JGYK01000001">
    <property type="protein sequence ID" value="KFI40170.1"/>
    <property type="molecule type" value="Genomic_DNA"/>
</dbReference>
<keyword evidence="3" id="KW-1185">Reference proteome</keyword>
<sequence length="140" mass="14689">MSHSQEKTTPMALTYLAALALGAVSGLVGTLAHRSGAVGSLPYGLVIAFLILAASSWWARSWAGATGLGLHLVGASCLIWLLMGRGPGGDVLVPIGSPAFIGFFDRHAGRIWLIGSLVLQLAVLVAPRRWFMVTPVSGRR</sequence>
<comment type="caution">
    <text evidence="2">The sequence shown here is derived from an EMBL/GenBank/DDBJ whole genome shotgun (WGS) entry which is preliminary data.</text>
</comment>
<dbReference type="PATRIC" id="fig|1437605.7.peg.610"/>
<evidence type="ECO:0000313" key="3">
    <source>
        <dbReference type="Proteomes" id="UP000029015"/>
    </source>
</evidence>
<keyword evidence="1" id="KW-0472">Membrane</keyword>
<keyword evidence="1" id="KW-1133">Transmembrane helix</keyword>
<feature type="transmembrane region" description="Helical" evidence="1">
    <location>
        <begin position="65"/>
        <end position="83"/>
    </location>
</feature>
<feature type="transmembrane region" description="Helical" evidence="1">
    <location>
        <begin position="38"/>
        <end position="58"/>
    </location>
</feature>
<feature type="transmembrane region" description="Helical" evidence="1">
    <location>
        <begin position="111"/>
        <end position="131"/>
    </location>
</feature>
<dbReference type="KEGG" id="bact:AB656_02965"/>